<protein>
    <submittedName>
        <fullName evidence="1">Uncharacterized protein</fullName>
    </submittedName>
</protein>
<accession>H0I282</accession>
<proteinExistence type="predicted"/>
<evidence type="ECO:0000313" key="1">
    <source>
        <dbReference type="EMBL" id="EHK52968.1"/>
    </source>
</evidence>
<dbReference type="Proteomes" id="UP000003250">
    <property type="component" value="Unassembled WGS sequence"/>
</dbReference>
<gene>
    <name evidence="1" type="ORF">MAXJ12_32899</name>
</gene>
<sequence length="30" mass="3430">MIQLFQCLVELDEFSAQLQLGQHLARKAAQ</sequence>
<evidence type="ECO:0000313" key="2">
    <source>
        <dbReference type="Proteomes" id="UP000003250"/>
    </source>
</evidence>
<name>H0I282_9HYPH</name>
<organism evidence="1 2">
    <name type="scientific">Mesorhizobium alhagi CCNWXJ12-2</name>
    <dbReference type="NCBI Taxonomy" id="1107882"/>
    <lineage>
        <taxon>Bacteria</taxon>
        <taxon>Pseudomonadati</taxon>
        <taxon>Pseudomonadota</taxon>
        <taxon>Alphaproteobacteria</taxon>
        <taxon>Hyphomicrobiales</taxon>
        <taxon>Phyllobacteriaceae</taxon>
        <taxon>Allomesorhizobium</taxon>
    </lineage>
</organism>
<reference evidence="1 2" key="1">
    <citation type="journal article" date="2012" name="J. Bacteriol.">
        <title>Draft Genome Sequence of Mesorhizobium alhagi CCNWXJ12-2T, a Novel Salt-Resistant Species Isolated from the Desert of Northwestern China.</title>
        <authorList>
            <person name="Zhou M."/>
            <person name="Chen W."/>
            <person name="Chen H."/>
            <person name="Wei G."/>
        </authorList>
    </citation>
    <scope>NUCLEOTIDE SEQUENCE [LARGE SCALE GENOMIC DNA]</scope>
    <source>
        <strain evidence="1 2">CCNWXJ12-2</strain>
    </source>
</reference>
<dbReference type="EMBL" id="AHAM01000297">
    <property type="protein sequence ID" value="EHK52968.1"/>
    <property type="molecule type" value="Genomic_DNA"/>
</dbReference>
<keyword evidence="2" id="KW-1185">Reference proteome</keyword>
<dbReference type="AlphaFoldDB" id="H0I282"/>